<dbReference type="EMBL" id="JARJCM010000009">
    <property type="protein sequence ID" value="KAJ7043768.1"/>
    <property type="molecule type" value="Genomic_DNA"/>
</dbReference>
<evidence type="ECO:0000313" key="2">
    <source>
        <dbReference type="Proteomes" id="UP001218188"/>
    </source>
</evidence>
<reference evidence="1" key="1">
    <citation type="submission" date="2023-03" db="EMBL/GenBank/DDBJ databases">
        <title>Massive genome expansion in bonnet fungi (Mycena s.s.) driven by repeated elements and novel gene families across ecological guilds.</title>
        <authorList>
            <consortium name="Lawrence Berkeley National Laboratory"/>
            <person name="Harder C.B."/>
            <person name="Miyauchi S."/>
            <person name="Viragh M."/>
            <person name="Kuo A."/>
            <person name="Thoen E."/>
            <person name="Andreopoulos B."/>
            <person name="Lu D."/>
            <person name="Skrede I."/>
            <person name="Drula E."/>
            <person name="Henrissat B."/>
            <person name="Morin E."/>
            <person name="Kohler A."/>
            <person name="Barry K."/>
            <person name="LaButti K."/>
            <person name="Morin E."/>
            <person name="Salamov A."/>
            <person name="Lipzen A."/>
            <person name="Mereny Z."/>
            <person name="Hegedus B."/>
            <person name="Baldrian P."/>
            <person name="Stursova M."/>
            <person name="Weitz H."/>
            <person name="Taylor A."/>
            <person name="Grigoriev I.V."/>
            <person name="Nagy L.G."/>
            <person name="Martin F."/>
            <person name="Kauserud H."/>
        </authorList>
    </citation>
    <scope>NUCLEOTIDE SEQUENCE</scope>
    <source>
        <strain evidence="1">CBHHK200</strain>
    </source>
</reference>
<accession>A0AAD6TD67</accession>
<organism evidence="1 2">
    <name type="scientific">Mycena alexandri</name>
    <dbReference type="NCBI Taxonomy" id="1745969"/>
    <lineage>
        <taxon>Eukaryota</taxon>
        <taxon>Fungi</taxon>
        <taxon>Dikarya</taxon>
        <taxon>Basidiomycota</taxon>
        <taxon>Agaricomycotina</taxon>
        <taxon>Agaricomycetes</taxon>
        <taxon>Agaricomycetidae</taxon>
        <taxon>Agaricales</taxon>
        <taxon>Marasmiineae</taxon>
        <taxon>Mycenaceae</taxon>
        <taxon>Mycena</taxon>
    </lineage>
</organism>
<dbReference type="Gene3D" id="3.40.190.10">
    <property type="entry name" value="Periplasmic binding protein-like II"/>
    <property type="match status" value="1"/>
</dbReference>
<dbReference type="SUPFAM" id="SSF53850">
    <property type="entry name" value="Periplasmic binding protein-like II"/>
    <property type="match status" value="1"/>
</dbReference>
<keyword evidence="2" id="KW-1185">Reference proteome</keyword>
<sequence>MAPLHLSLACWDYDRVKALEDGRVRPEGIELNFLNLRNGLNSVEETFFRQLRYQEFDVSELSLSSYVLTLNNEDPPFLALPVFPSRFFRHQSIYVNNKAGITHPSQLAGRRVGTPEFQMTAPVWERGILEEEFGLKYDAPHYFTGNVEPSDVERKEKVPLNLAETVRIQAIPKGKCLAQMLADGEIDALESATAPSTFGKHPDVGRLFPNAMEVEQEYFKRTGIFPIMHVIVVKRTVLKEHPWVARSLTKAFAASLEYAYSAIHERGALRYILPFLQYHVEETQAVMCGGGEDKWWQDGLTPQNRRTLDKFLEYSFNQGLAKKKWQVEELFAPGTLEGFVV</sequence>
<name>A0AAD6TD67_9AGAR</name>
<dbReference type="AlphaFoldDB" id="A0AAD6TD67"/>
<comment type="caution">
    <text evidence="1">The sequence shown here is derived from an EMBL/GenBank/DDBJ whole genome shotgun (WGS) entry which is preliminary data.</text>
</comment>
<gene>
    <name evidence="1" type="ORF">C8F04DRAFT_1175519</name>
</gene>
<protein>
    <submittedName>
        <fullName evidence="1">4,5-dihydroxyphthalate decarboxylase</fullName>
    </submittedName>
</protein>
<dbReference type="Proteomes" id="UP001218188">
    <property type="component" value="Unassembled WGS sequence"/>
</dbReference>
<proteinExistence type="predicted"/>
<evidence type="ECO:0000313" key="1">
    <source>
        <dbReference type="EMBL" id="KAJ7043768.1"/>
    </source>
</evidence>